<protein>
    <recommendedName>
        <fullName evidence="2">GIY-YIG domain-containing protein</fullName>
    </recommendedName>
</protein>
<dbReference type="AlphaFoldDB" id="A0A075GK27"/>
<evidence type="ECO:0000313" key="1">
    <source>
        <dbReference type="EMBL" id="AIF01948.1"/>
    </source>
</evidence>
<dbReference type="EMBL" id="KF900635">
    <property type="protein sequence ID" value="AIF01948.1"/>
    <property type="molecule type" value="Genomic_DNA"/>
</dbReference>
<organism evidence="1">
    <name type="scientific">uncultured marine group II/III euryarchaeote KM3_151_F02</name>
    <dbReference type="NCBI Taxonomy" id="1457893"/>
    <lineage>
        <taxon>Archaea</taxon>
        <taxon>Methanobacteriati</taxon>
        <taxon>Methanobacteriota</taxon>
        <taxon>environmental samples</taxon>
    </lineage>
</organism>
<accession>A0A075GK27</accession>
<evidence type="ECO:0008006" key="2">
    <source>
        <dbReference type="Google" id="ProtNLM"/>
    </source>
</evidence>
<sequence length="124" mass="14299">MSAKSPNATNRGSRGYVYVGRTSNRVEDRFDSNFNPDSKIYSKSNAKKLRDIGKDNIRLMAEIHSQFNPVKKQPDDRNSETFRGHKASYAEHFLSKLLEESDYHVDSDARMAFNIEPRKKKSAR</sequence>
<proteinExistence type="predicted"/>
<name>A0A075GK27_9EURY</name>
<reference evidence="1" key="1">
    <citation type="journal article" date="2014" name="Genome Biol. Evol.">
        <title>Pangenome evidence for extensive interdomain horizontal transfer affecting lineage core and shell genes in uncultured planktonic thaumarchaeota and euryarchaeota.</title>
        <authorList>
            <person name="Deschamps P."/>
            <person name="Zivanovic Y."/>
            <person name="Moreira D."/>
            <person name="Rodriguez-Valera F."/>
            <person name="Lopez-Garcia P."/>
        </authorList>
    </citation>
    <scope>NUCLEOTIDE SEQUENCE</scope>
</reference>